<feature type="transmembrane region" description="Helical" evidence="6">
    <location>
        <begin position="231"/>
        <end position="257"/>
    </location>
</feature>
<dbReference type="Pfam" id="PF01594">
    <property type="entry name" value="AI-2E_transport"/>
    <property type="match status" value="1"/>
</dbReference>
<organism evidence="7 8">
    <name type="scientific">Jannaschia pagri</name>
    <dbReference type="NCBI Taxonomy" id="2829797"/>
    <lineage>
        <taxon>Bacteria</taxon>
        <taxon>Pseudomonadati</taxon>
        <taxon>Pseudomonadota</taxon>
        <taxon>Alphaproteobacteria</taxon>
        <taxon>Rhodobacterales</taxon>
        <taxon>Roseobacteraceae</taxon>
        <taxon>Jannaschia</taxon>
    </lineage>
</organism>
<accession>A0ABQ4NN97</accession>
<dbReference type="InterPro" id="IPR002549">
    <property type="entry name" value="AI-2E-like"/>
</dbReference>
<proteinExistence type="inferred from homology"/>
<feature type="transmembrane region" description="Helical" evidence="6">
    <location>
        <begin position="306"/>
        <end position="332"/>
    </location>
</feature>
<feature type="transmembrane region" description="Helical" evidence="6">
    <location>
        <begin position="61"/>
        <end position="83"/>
    </location>
</feature>
<reference evidence="7 8" key="1">
    <citation type="submission" date="2021-05" db="EMBL/GenBank/DDBJ databases">
        <title>Bacteria Genome sequencing.</title>
        <authorList>
            <person name="Takabe Y."/>
            <person name="Nakajima Y."/>
            <person name="Suzuki S."/>
            <person name="Shiozaki T."/>
        </authorList>
    </citation>
    <scope>NUCLEOTIDE SEQUENCE [LARGE SCALE GENOMIC DNA]</scope>
    <source>
        <strain evidence="7 8">AI_62</strain>
    </source>
</reference>
<evidence type="ECO:0000256" key="6">
    <source>
        <dbReference type="SAM" id="Phobius"/>
    </source>
</evidence>
<feature type="transmembrane region" description="Helical" evidence="6">
    <location>
        <begin position="149"/>
        <end position="171"/>
    </location>
</feature>
<dbReference type="RefSeq" id="WP_220749369.1">
    <property type="nucleotide sequence ID" value="NZ_BPFH01000004.1"/>
</dbReference>
<name>A0ABQ4NN97_9RHOB</name>
<feature type="transmembrane region" description="Helical" evidence="6">
    <location>
        <begin position="269"/>
        <end position="286"/>
    </location>
</feature>
<evidence type="ECO:0000256" key="3">
    <source>
        <dbReference type="ARBA" id="ARBA00022692"/>
    </source>
</evidence>
<dbReference type="PROSITE" id="PS51257">
    <property type="entry name" value="PROKAR_LIPOPROTEIN"/>
    <property type="match status" value="1"/>
</dbReference>
<evidence type="ECO:0000256" key="2">
    <source>
        <dbReference type="ARBA" id="ARBA00009773"/>
    </source>
</evidence>
<evidence type="ECO:0008006" key="9">
    <source>
        <dbReference type="Google" id="ProtNLM"/>
    </source>
</evidence>
<keyword evidence="8" id="KW-1185">Reference proteome</keyword>
<protein>
    <recommendedName>
        <fullName evidence="9">AI-2 transport protein TqsA</fullName>
    </recommendedName>
</protein>
<keyword evidence="5 6" id="KW-0472">Membrane</keyword>
<dbReference type="Proteomes" id="UP000786693">
    <property type="component" value="Unassembled WGS sequence"/>
</dbReference>
<feature type="transmembrane region" description="Helical" evidence="6">
    <location>
        <begin position="203"/>
        <end position="225"/>
    </location>
</feature>
<evidence type="ECO:0000313" key="7">
    <source>
        <dbReference type="EMBL" id="GIT95882.1"/>
    </source>
</evidence>
<sequence>MMHDRKPSVWATSSLVLLACVATGAALEYAQPILAPALAAIVLGVVLAPAMDFLSRLGLGAAAAAFVVLIVFSGLASLLFFAIEPSLSRAVSQAPILWAELEDLLRFLRDAVGGVQELQDSVSEALTDPDGEEASGSSTAMAVPSLFDALSYGPALLAGILVFLGTLFFFLTGRADLYRQISNQIASITSETLRDAEGQVSRYFLTITCINFGFGCCVSLAMAVLGMPEPVLWGVATFLLNFVMYLGPAMIAVALLLGGIVTFDGIMSFVPALVFVGFNMVEAQFVTPALVGRHMSLNPLFVFLSLIFWLWLWGPLGGFVAIPLVVWTLFLVQARRAT</sequence>
<evidence type="ECO:0000256" key="1">
    <source>
        <dbReference type="ARBA" id="ARBA00004141"/>
    </source>
</evidence>
<dbReference type="PANTHER" id="PTHR21716:SF16">
    <property type="entry name" value="BLL1467 PROTEIN"/>
    <property type="match status" value="1"/>
</dbReference>
<dbReference type="EMBL" id="BPFH01000004">
    <property type="protein sequence ID" value="GIT95882.1"/>
    <property type="molecule type" value="Genomic_DNA"/>
</dbReference>
<gene>
    <name evidence="7" type="ORF">JANAI62_25050</name>
</gene>
<evidence type="ECO:0000313" key="8">
    <source>
        <dbReference type="Proteomes" id="UP000786693"/>
    </source>
</evidence>
<keyword evidence="4 6" id="KW-1133">Transmembrane helix</keyword>
<comment type="caution">
    <text evidence="7">The sequence shown here is derived from an EMBL/GenBank/DDBJ whole genome shotgun (WGS) entry which is preliminary data.</text>
</comment>
<keyword evidence="3 6" id="KW-0812">Transmembrane</keyword>
<comment type="similarity">
    <text evidence="2">Belongs to the autoinducer-2 exporter (AI-2E) (TC 2.A.86) family.</text>
</comment>
<evidence type="ECO:0000256" key="4">
    <source>
        <dbReference type="ARBA" id="ARBA00022989"/>
    </source>
</evidence>
<comment type="subcellular location">
    <subcellularLocation>
        <location evidence="1">Membrane</location>
        <topology evidence="1">Multi-pass membrane protein</topology>
    </subcellularLocation>
</comment>
<dbReference type="PANTHER" id="PTHR21716">
    <property type="entry name" value="TRANSMEMBRANE PROTEIN"/>
    <property type="match status" value="1"/>
</dbReference>
<evidence type="ECO:0000256" key="5">
    <source>
        <dbReference type="ARBA" id="ARBA00023136"/>
    </source>
</evidence>
<feature type="transmembrane region" description="Helical" evidence="6">
    <location>
        <begin position="34"/>
        <end position="54"/>
    </location>
</feature>